<feature type="region of interest" description="Disordered" evidence="1">
    <location>
        <begin position="1"/>
        <end position="51"/>
    </location>
</feature>
<sequence>MAVHGSSLGPKGNMNDVTEGLETSCSSIGNGQLVANETIPELSEPTAKGMD</sequence>
<dbReference type="EMBL" id="JACEIK010008820">
    <property type="protein sequence ID" value="MCE3051669.1"/>
    <property type="molecule type" value="Genomic_DNA"/>
</dbReference>
<reference evidence="2 3" key="1">
    <citation type="journal article" date="2021" name="BMC Genomics">
        <title>Datura genome reveals duplications of psychoactive alkaloid biosynthetic genes and high mutation rate following tissue culture.</title>
        <authorList>
            <person name="Rajewski A."/>
            <person name="Carter-House D."/>
            <person name="Stajich J."/>
            <person name="Litt A."/>
        </authorList>
    </citation>
    <scope>NUCLEOTIDE SEQUENCE [LARGE SCALE GENOMIC DNA]</scope>
    <source>
        <strain evidence="2">AR-01</strain>
    </source>
</reference>
<comment type="caution">
    <text evidence="2">The sequence shown here is derived from an EMBL/GenBank/DDBJ whole genome shotgun (WGS) entry which is preliminary data.</text>
</comment>
<feature type="compositionally biased region" description="Polar residues" evidence="1">
    <location>
        <begin position="21"/>
        <end position="35"/>
    </location>
</feature>
<feature type="non-terminal residue" evidence="2">
    <location>
        <position position="51"/>
    </location>
</feature>
<accession>A0ABS8WNI2</accession>
<keyword evidence="3" id="KW-1185">Reference proteome</keyword>
<name>A0ABS8WNI2_DATST</name>
<proteinExistence type="predicted"/>
<protein>
    <submittedName>
        <fullName evidence="2">Uncharacterized protein</fullName>
    </submittedName>
</protein>
<dbReference type="Proteomes" id="UP000823775">
    <property type="component" value="Unassembled WGS sequence"/>
</dbReference>
<gene>
    <name evidence="2" type="ORF">HAX54_050478</name>
</gene>
<evidence type="ECO:0000256" key="1">
    <source>
        <dbReference type="SAM" id="MobiDB-lite"/>
    </source>
</evidence>
<organism evidence="2 3">
    <name type="scientific">Datura stramonium</name>
    <name type="common">Jimsonweed</name>
    <name type="synonym">Common thornapple</name>
    <dbReference type="NCBI Taxonomy" id="4076"/>
    <lineage>
        <taxon>Eukaryota</taxon>
        <taxon>Viridiplantae</taxon>
        <taxon>Streptophyta</taxon>
        <taxon>Embryophyta</taxon>
        <taxon>Tracheophyta</taxon>
        <taxon>Spermatophyta</taxon>
        <taxon>Magnoliopsida</taxon>
        <taxon>eudicotyledons</taxon>
        <taxon>Gunneridae</taxon>
        <taxon>Pentapetalae</taxon>
        <taxon>asterids</taxon>
        <taxon>lamiids</taxon>
        <taxon>Solanales</taxon>
        <taxon>Solanaceae</taxon>
        <taxon>Solanoideae</taxon>
        <taxon>Datureae</taxon>
        <taxon>Datura</taxon>
    </lineage>
</organism>
<evidence type="ECO:0000313" key="2">
    <source>
        <dbReference type="EMBL" id="MCE3051669.1"/>
    </source>
</evidence>
<evidence type="ECO:0000313" key="3">
    <source>
        <dbReference type="Proteomes" id="UP000823775"/>
    </source>
</evidence>